<feature type="domain" description="Glycosyl transferase family 1" evidence="4">
    <location>
        <begin position="208"/>
        <end position="373"/>
    </location>
</feature>
<protein>
    <submittedName>
        <fullName evidence="6">Glycosyltransferase</fullName>
        <ecNumber evidence="6">2.4.-.-</ecNumber>
    </submittedName>
</protein>
<dbReference type="EC" id="2.4.-.-" evidence="6"/>
<dbReference type="Proteomes" id="UP001165378">
    <property type="component" value="Unassembled WGS sequence"/>
</dbReference>
<dbReference type="RefSeq" id="WP_235054146.1">
    <property type="nucleotide sequence ID" value="NZ_JAKFHA010000012.1"/>
</dbReference>
<evidence type="ECO:0000313" key="7">
    <source>
        <dbReference type="Proteomes" id="UP001165378"/>
    </source>
</evidence>
<dbReference type="InterPro" id="IPR001296">
    <property type="entry name" value="Glyco_trans_1"/>
</dbReference>
<organism evidence="6 7">
    <name type="scientific">Yinghuangia soli</name>
    <dbReference type="NCBI Taxonomy" id="2908204"/>
    <lineage>
        <taxon>Bacteria</taxon>
        <taxon>Bacillati</taxon>
        <taxon>Actinomycetota</taxon>
        <taxon>Actinomycetes</taxon>
        <taxon>Kitasatosporales</taxon>
        <taxon>Streptomycetaceae</taxon>
        <taxon>Yinghuangia</taxon>
    </lineage>
</organism>
<dbReference type="PANTHER" id="PTHR45947:SF3">
    <property type="entry name" value="SULFOQUINOVOSYL TRANSFERASE SQD2"/>
    <property type="match status" value="1"/>
</dbReference>
<reference evidence="6" key="1">
    <citation type="submission" date="2022-01" db="EMBL/GenBank/DDBJ databases">
        <title>Genome-Based Taxonomic Classification of the Phylum Actinobacteria.</title>
        <authorList>
            <person name="Gao Y."/>
        </authorList>
    </citation>
    <scope>NUCLEOTIDE SEQUENCE</scope>
    <source>
        <strain evidence="6">KLBMP 8922</strain>
    </source>
</reference>
<dbReference type="GO" id="GO:0016758">
    <property type="term" value="F:hexosyltransferase activity"/>
    <property type="evidence" value="ECO:0007669"/>
    <property type="project" value="TreeGrafter"/>
</dbReference>
<proteinExistence type="predicted"/>
<keyword evidence="7" id="KW-1185">Reference proteome</keyword>
<dbReference type="Pfam" id="PF13439">
    <property type="entry name" value="Glyco_transf_4"/>
    <property type="match status" value="1"/>
</dbReference>
<name>A0AA41Q2W3_9ACTN</name>
<feature type="domain" description="Glycosyltransferase subfamily 4-like N-terminal" evidence="5">
    <location>
        <begin position="24"/>
        <end position="197"/>
    </location>
</feature>
<comment type="caution">
    <text evidence="6">The sequence shown here is derived from an EMBL/GenBank/DDBJ whole genome shotgun (WGS) entry which is preliminary data.</text>
</comment>
<evidence type="ECO:0000256" key="3">
    <source>
        <dbReference type="SAM" id="MobiDB-lite"/>
    </source>
</evidence>
<dbReference type="InterPro" id="IPR028098">
    <property type="entry name" value="Glyco_trans_4-like_N"/>
</dbReference>
<evidence type="ECO:0000259" key="4">
    <source>
        <dbReference type="Pfam" id="PF00534"/>
    </source>
</evidence>
<dbReference type="PANTHER" id="PTHR45947">
    <property type="entry name" value="SULFOQUINOVOSYL TRANSFERASE SQD2"/>
    <property type="match status" value="1"/>
</dbReference>
<dbReference type="EMBL" id="JAKFHA010000012">
    <property type="protein sequence ID" value="MCF2529731.1"/>
    <property type="molecule type" value="Genomic_DNA"/>
</dbReference>
<keyword evidence="1 6" id="KW-0328">Glycosyltransferase</keyword>
<keyword evidence="2 6" id="KW-0808">Transferase</keyword>
<evidence type="ECO:0000256" key="1">
    <source>
        <dbReference type="ARBA" id="ARBA00022676"/>
    </source>
</evidence>
<evidence type="ECO:0000259" key="5">
    <source>
        <dbReference type="Pfam" id="PF13439"/>
    </source>
</evidence>
<dbReference type="Gene3D" id="3.40.50.2000">
    <property type="entry name" value="Glycogen Phosphorylase B"/>
    <property type="match status" value="2"/>
</dbReference>
<dbReference type="SUPFAM" id="SSF53756">
    <property type="entry name" value="UDP-Glycosyltransferase/glycogen phosphorylase"/>
    <property type="match status" value="1"/>
</dbReference>
<dbReference type="GO" id="GO:1901137">
    <property type="term" value="P:carbohydrate derivative biosynthetic process"/>
    <property type="evidence" value="ECO:0007669"/>
    <property type="project" value="UniProtKB-ARBA"/>
</dbReference>
<feature type="region of interest" description="Disordered" evidence="3">
    <location>
        <begin position="71"/>
        <end position="93"/>
    </location>
</feature>
<dbReference type="Pfam" id="PF00534">
    <property type="entry name" value="Glycos_transf_1"/>
    <property type="match status" value="1"/>
</dbReference>
<sequence length="397" mass="42501">MTTPGDPPARKVRVLWLTKGLGRGGAEQLLVNCARHADRSRFEVEVAYVLPWKDALVPALREAGVTVHCLGDDPGGSTRSADPASAGSQTRADRSWPLRLRRLVAARGYDVVHTHMPVPAFAARMLVSRGVTLVHTEHNLWHRYRTPTRLANAWTYKRNAAVIAVSKAVAATIDPARLPRPRPGVEPLRVIYHGPDLGGALPGAGGRERARRLLDLDQDAFTCGVVANFTPKKDHAGLLEAHALLRQSEPGARLVLIGLGPLEAELRERASRPDLAGSVVFTGSRGDVPELLPAFDVFALGSRQEGLPVALMEAMATGLPVVVTDVGGMPEIVTDGVEGRVVPAGDPAALAAAFAEAAADPARRRAWGKAARLRSETFDVAGAQARIEDVYREVLAR</sequence>
<gene>
    <name evidence="6" type="ORF">LZ495_21260</name>
</gene>
<evidence type="ECO:0000256" key="2">
    <source>
        <dbReference type="ARBA" id="ARBA00022679"/>
    </source>
</evidence>
<evidence type="ECO:0000313" key="6">
    <source>
        <dbReference type="EMBL" id="MCF2529731.1"/>
    </source>
</evidence>
<accession>A0AA41Q2W3</accession>
<dbReference type="AlphaFoldDB" id="A0AA41Q2W3"/>
<dbReference type="InterPro" id="IPR050194">
    <property type="entry name" value="Glycosyltransferase_grp1"/>
</dbReference>